<evidence type="ECO:0000256" key="6">
    <source>
        <dbReference type="SAM" id="SignalP"/>
    </source>
</evidence>
<keyword evidence="4 5" id="KW-0472">Membrane</keyword>
<comment type="subcellular location">
    <subcellularLocation>
        <location evidence="1">Membrane</location>
        <topology evidence="1">Multi-pass membrane protein</topology>
    </subcellularLocation>
</comment>
<dbReference type="EMBL" id="CP072943">
    <property type="protein sequence ID" value="QTX33755.1"/>
    <property type="molecule type" value="Genomic_DNA"/>
</dbReference>
<evidence type="ECO:0000256" key="1">
    <source>
        <dbReference type="ARBA" id="ARBA00004141"/>
    </source>
</evidence>
<feature type="transmembrane region" description="Helical" evidence="5">
    <location>
        <begin position="278"/>
        <end position="297"/>
    </location>
</feature>
<feature type="domain" description="NfeD-like C-terminal" evidence="7">
    <location>
        <begin position="366"/>
        <end position="422"/>
    </location>
</feature>
<feature type="transmembrane region" description="Helical" evidence="5">
    <location>
        <begin position="334"/>
        <end position="354"/>
    </location>
</feature>
<evidence type="ECO:0000259" key="8">
    <source>
        <dbReference type="Pfam" id="PF24961"/>
    </source>
</evidence>
<dbReference type="Pfam" id="PF01957">
    <property type="entry name" value="NfeD"/>
    <property type="match status" value="1"/>
</dbReference>
<reference evidence="11" key="1">
    <citation type="submission" date="2021-04" db="EMBL/GenBank/DDBJ databases">
        <title>A novel Synergistetes isolate from a pyrite-forming mixed culture.</title>
        <authorList>
            <person name="Bunk B."/>
            <person name="Sproer C."/>
            <person name="Spring S."/>
            <person name="Pester M."/>
        </authorList>
    </citation>
    <scope>NUCLEOTIDE SEQUENCE [LARGE SCALE GENOMIC DNA]</scope>
    <source>
        <strain evidence="11">J.5.4.2-T.3.5.2</strain>
    </source>
</reference>
<feature type="transmembrane region" description="Helical" evidence="5">
    <location>
        <begin position="232"/>
        <end position="249"/>
    </location>
</feature>
<evidence type="ECO:0000313" key="10">
    <source>
        <dbReference type="EMBL" id="QTX33755.1"/>
    </source>
</evidence>
<evidence type="ECO:0000256" key="3">
    <source>
        <dbReference type="ARBA" id="ARBA00022989"/>
    </source>
</evidence>
<gene>
    <name evidence="10" type="ORF">KAR29_08620</name>
</gene>
<evidence type="ECO:0000313" key="11">
    <source>
        <dbReference type="Proteomes" id="UP000671879"/>
    </source>
</evidence>
<dbReference type="PANTHER" id="PTHR33507:SF4">
    <property type="entry name" value="NODULATION COMPETITIVENESS PROTEIN NFED"/>
    <property type="match status" value="1"/>
</dbReference>
<feature type="transmembrane region" description="Helical" evidence="5">
    <location>
        <begin position="302"/>
        <end position="322"/>
    </location>
</feature>
<dbReference type="Gene3D" id="2.40.50.140">
    <property type="entry name" value="Nucleic acid-binding proteins"/>
    <property type="match status" value="1"/>
</dbReference>
<dbReference type="InterPro" id="IPR052165">
    <property type="entry name" value="Membrane_assoc_protease"/>
</dbReference>
<name>A0A9Q7ALS4_9BACT</name>
<dbReference type="InterPro" id="IPR029045">
    <property type="entry name" value="ClpP/crotonase-like_dom_sf"/>
</dbReference>
<dbReference type="Proteomes" id="UP000671879">
    <property type="component" value="Chromosome"/>
</dbReference>
<feature type="domain" description="NfeD1b N-terminal" evidence="9">
    <location>
        <begin position="26"/>
        <end position="181"/>
    </location>
</feature>
<dbReference type="InterPro" id="IPR056739">
    <property type="entry name" value="NfeD_membrane"/>
</dbReference>
<dbReference type="GO" id="GO:0016020">
    <property type="term" value="C:membrane"/>
    <property type="evidence" value="ECO:0007669"/>
    <property type="project" value="UniProtKB-SubCell"/>
</dbReference>
<dbReference type="Pfam" id="PF24961">
    <property type="entry name" value="NfeD_membrane"/>
    <property type="match status" value="1"/>
</dbReference>
<dbReference type="InterPro" id="IPR012340">
    <property type="entry name" value="NA-bd_OB-fold"/>
</dbReference>
<dbReference type="SUPFAM" id="SSF52096">
    <property type="entry name" value="ClpP/crotonase"/>
    <property type="match status" value="1"/>
</dbReference>
<dbReference type="KEGG" id="aram:KAR29_08620"/>
<evidence type="ECO:0000256" key="4">
    <source>
        <dbReference type="ARBA" id="ARBA00023136"/>
    </source>
</evidence>
<keyword evidence="11" id="KW-1185">Reference proteome</keyword>
<organism evidence="10 11">
    <name type="scientific">Aminithiophilus ramosus</name>
    <dbReference type="NCBI Taxonomy" id="3029084"/>
    <lineage>
        <taxon>Bacteria</taxon>
        <taxon>Thermotogati</taxon>
        <taxon>Synergistota</taxon>
        <taxon>Synergistia</taxon>
        <taxon>Synergistales</taxon>
        <taxon>Aminithiophilaceae</taxon>
        <taxon>Aminithiophilus</taxon>
    </lineage>
</organism>
<dbReference type="InterPro" id="IPR002810">
    <property type="entry name" value="NfeD-like_C"/>
</dbReference>
<sequence length="428" mass="44287">MSVVCLFLLAATAARAAPLVVLSDLEGVVGTAMEAHLDEVLQEAADREAGLVLLRLDTPGGLVSSMRAMTGRIVNSPVPVVVWVAPSGARAASAGAFLVQSAAVAVMASGTHIGAAHPVGAGGDLAEGDMKKKVANDLAAQMRSLASERGRDAEAAARMVTESLSLTSSEALGAGVVDLVADDVDQLLSAIDGREVRSGGRTVRLNLAGASVEARPLSRRLQILSFLTRPDVAYLLLMAGLYALVFEILTPGGFVMGTSGAVMILMGAYGLRMLPFNWAGIVLLVVGVAVMVLDLLVGGMGILSLFGVAALILGALVTFRGAPGGELLHVSMGVLSGAIAALSLLFALSAFAVWRSLRRKVVSGQEGLVETRAEVKSVLSPEGMVLCRGELWRARSVDGRRIAPGTTVRVVKIEGLLLTVEPVEEEKP</sequence>
<evidence type="ECO:0000259" key="7">
    <source>
        <dbReference type="Pfam" id="PF01957"/>
    </source>
</evidence>
<keyword evidence="6" id="KW-0732">Signal</keyword>
<feature type="signal peptide" evidence="6">
    <location>
        <begin position="1"/>
        <end position="16"/>
    </location>
</feature>
<keyword evidence="2 5" id="KW-0812">Transmembrane</keyword>
<dbReference type="InterPro" id="IPR056738">
    <property type="entry name" value="NfeD1b_N"/>
</dbReference>
<feature type="chain" id="PRO_5040154930" evidence="6">
    <location>
        <begin position="17"/>
        <end position="428"/>
    </location>
</feature>
<evidence type="ECO:0000256" key="2">
    <source>
        <dbReference type="ARBA" id="ARBA00022692"/>
    </source>
</evidence>
<dbReference type="PANTHER" id="PTHR33507">
    <property type="entry name" value="INNER MEMBRANE PROTEIN YBBJ"/>
    <property type="match status" value="1"/>
</dbReference>
<feature type="domain" description="NfeD integral membrane" evidence="8">
    <location>
        <begin position="232"/>
        <end position="347"/>
    </location>
</feature>
<evidence type="ECO:0000259" key="9">
    <source>
        <dbReference type="Pfam" id="PF25145"/>
    </source>
</evidence>
<keyword evidence="3 5" id="KW-1133">Transmembrane helix</keyword>
<protein>
    <submittedName>
        <fullName evidence="10">Nodulation protein NfeD</fullName>
    </submittedName>
</protein>
<proteinExistence type="predicted"/>
<dbReference type="AlphaFoldDB" id="A0A9Q7ALS4"/>
<evidence type="ECO:0000256" key="5">
    <source>
        <dbReference type="SAM" id="Phobius"/>
    </source>
</evidence>
<accession>A0A9Q7ALS4</accession>
<dbReference type="Gene3D" id="3.90.226.10">
    <property type="entry name" value="2-enoyl-CoA Hydratase, Chain A, domain 1"/>
    <property type="match status" value="1"/>
</dbReference>
<dbReference type="Pfam" id="PF25145">
    <property type="entry name" value="NfeD1b_N"/>
    <property type="match status" value="1"/>
</dbReference>
<dbReference type="SUPFAM" id="SSF141322">
    <property type="entry name" value="NfeD domain-like"/>
    <property type="match status" value="1"/>
</dbReference>